<gene>
    <name evidence="1" type="ordered locus">Desku_3206</name>
</gene>
<dbReference type="AlphaFoldDB" id="A0AAU8PF28"/>
<dbReference type="EMBL" id="CP002770">
    <property type="protein sequence ID" value="AEG16696.1"/>
    <property type="molecule type" value="Genomic_DNA"/>
</dbReference>
<sequence>MKLCYVDESGNQASDPCLVMVGILADSYRLNRTREEFGEFFDVIQGLFEENLKELKGAKIIFGRDRWRKVDPEIRKRITNYLCEWVSVRKHGLLLAAIDRKKWFNFNGQIGVKDEWLACSLHIALQIQKYSQGLKRNKGHTILIFDENKAKADSLAELLWDPPAWTDDFYERKERQERFDQLIDSAFTVKSHHAGLVQIADLYALIFRRYAEIAEYGSKEEWSGESRFIDYCVKDLSSRLIPRSIRWPSRTKSKCAKWFNSLAPESLVKLGR</sequence>
<protein>
    <recommendedName>
        <fullName evidence="3">DUF3800 domain-containing protein</fullName>
    </recommendedName>
</protein>
<evidence type="ECO:0008006" key="3">
    <source>
        <dbReference type="Google" id="ProtNLM"/>
    </source>
</evidence>
<reference evidence="2" key="1">
    <citation type="submission" date="2011-05" db="EMBL/GenBank/DDBJ databases">
        <title>Complete sequence of Desulfotomaculum kuznetsovii DSM 6115.</title>
        <authorList>
            <person name="Lucas S."/>
            <person name="Han J."/>
            <person name="Lapidus A."/>
            <person name="Cheng J.-F."/>
            <person name="Goodwin L."/>
            <person name="Pitluck S."/>
            <person name="Peters L."/>
            <person name="Mikhailova N."/>
            <person name="Lu M."/>
            <person name="Saunders E."/>
            <person name="Han C."/>
            <person name="Tapia R."/>
            <person name="Land M."/>
            <person name="Hauser L."/>
            <person name="Kyrpides N."/>
            <person name="Ivanova N."/>
            <person name="Pagani I."/>
            <person name="Nazina T."/>
            <person name="Ivanova A."/>
            <person name="Parshina S."/>
            <person name="Kuever J."/>
            <person name="Muyzer G."/>
            <person name="Plugge C."/>
            <person name="Stams A."/>
            <person name="Woyke T."/>
        </authorList>
    </citation>
    <scope>NUCLEOTIDE SEQUENCE [LARGE SCALE GENOMIC DNA]</scope>
    <source>
        <strain evidence="2">DSM 6115 / VKM B-1805 / 17</strain>
    </source>
</reference>
<organism evidence="1 2">
    <name type="scientific">Desulfofundulus kuznetsovii (strain DSM 6115 / VKM B-1805 / 17)</name>
    <name type="common">Desulfotomaculum kuznetsovii</name>
    <dbReference type="NCBI Taxonomy" id="760568"/>
    <lineage>
        <taxon>Bacteria</taxon>
        <taxon>Bacillati</taxon>
        <taxon>Bacillota</taxon>
        <taxon>Clostridia</taxon>
        <taxon>Eubacteriales</taxon>
        <taxon>Peptococcaceae</taxon>
        <taxon>Desulfofundulus</taxon>
    </lineage>
</organism>
<dbReference type="RefSeq" id="WP_013824202.1">
    <property type="nucleotide sequence ID" value="NC_015573.1"/>
</dbReference>
<dbReference type="Pfam" id="PF12686">
    <property type="entry name" value="DUF3800"/>
    <property type="match status" value="1"/>
</dbReference>
<name>A0AAU8PF28_DESK7</name>
<proteinExistence type="predicted"/>
<dbReference type="KEGG" id="dku:Desku_3206"/>
<accession>A0AAU8PF28</accession>
<keyword evidence="2" id="KW-1185">Reference proteome</keyword>
<dbReference type="Proteomes" id="UP000009229">
    <property type="component" value="Chromosome"/>
</dbReference>
<evidence type="ECO:0000313" key="1">
    <source>
        <dbReference type="EMBL" id="AEG16696.1"/>
    </source>
</evidence>
<evidence type="ECO:0000313" key="2">
    <source>
        <dbReference type="Proteomes" id="UP000009229"/>
    </source>
</evidence>
<dbReference type="InterPro" id="IPR024524">
    <property type="entry name" value="DUF3800"/>
</dbReference>